<dbReference type="SUPFAM" id="SSF63825">
    <property type="entry name" value="YWTD domain"/>
    <property type="match status" value="1"/>
</dbReference>
<feature type="domain" description="PorZ N-terminal beta-propeller" evidence="1">
    <location>
        <begin position="46"/>
        <end position="202"/>
    </location>
</feature>
<dbReference type="Proteomes" id="UP000308181">
    <property type="component" value="Unassembled WGS sequence"/>
</dbReference>
<dbReference type="EMBL" id="SWBP01000001">
    <property type="protein sequence ID" value="TKC01077.1"/>
    <property type="molecule type" value="Genomic_DNA"/>
</dbReference>
<dbReference type="Pfam" id="PF07494">
    <property type="entry name" value="Reg_prop"/>
    <property type="match status" value="1"/>
</dbReference>
<sequence>MLRISLFLGCFFCGLLTFGQQVPIGQWRTHLPYNSVVSIDAGDQEIYCGTKGGIFTLDKTAGELKKLSTIDGLAEINVATLAFNATTNQLMVAYENSNIDLLSGDKIYHLTDIFDKTGLGNKRINAITFKNELAYLSCGFGIVVYDLLKREVKDTYFIGNGGSNLEIYKIAIEQQNIFATTADGLYQASLNNPLLADFNSWTKHGVSQSYPGGISTSIASFDGFIYGVFGNSIYKFKDTGWQLTQIFGTDVKSLRVSENKLLTIAPFRIISYDVNENISKNIQNTANFSSANDVILDQDQSVLIADGKKGLVKTMNGTSFSNILPNGPNTIAVKELKYLDGKIILSPGAITETFAPTFNNDGFSVFENEGWTSFSSTNIPAFAPIRDVVTATEDISNQKKYLGSYFNGLVEFSADQSLKIYNQNNSSLQTTIGDPASIRVNGVVLDKENNLWVSQYGVTQPLSVKSASGQWTAFGFPDVLINPFTEVSGLLIDQNNNKWLKLRNSGIIVFNGTKYKKLGFTTNDGGIPGSNVNALILDKENAVWVGTNKGVAIFYDTENIFSGLNADIPNVVEGGFLRPLLSAENINCIAVDGANRKWIGTDNGVWLFSADGTKQILFFNKDNSPLLSNKVVTITIDSQSGEVFFGTGAGIISYKGDATEPVNKMNKITVYPNPVRPGFNGTIGIKGLSEKANVKITDINGVLVYETISNGGEATWNGKNFSGEEASSGIYLVLIVNPDGTDTAVSKILIVR</sequence>
<dbReference type="InterPro" id="IPR011110">
    <property type="entry name" value="Reg_prop"/>
</dbReference>
<dbReference type="NCBIfam" id="TIGR04183">
    <property type="entry name" value="Por_Secre_tail"/>
    <property type="match status" value="1"/>
</dbReference>
<dbReference type="AlphaFoldDB" id="A0A4U1C9H9"/>
<accession>A0A4U1C9H9</accession>
<dbReference type="RefSeq" id="WP_136825281.1">
    <property type="nucleotide sequence ID" value="NZ_SWBP01000001.1"/>
</dbReference>
<dbReference type="SUPFAM" id="SSF63829">
    <property type="entry name" value="Calcium-dependent phosphotriesterase"/>
    <property type="match status" value="1"/>
</dbReference>
<evidence type="ECO:0000313" key="2">
    <source>
        <dbReference type="EMBL" id="TKC01077.1"/>
    </source>
</evidence>
<name>A0A4U1C9H9_9SPHI</name>
<dbReference type="InterPro" id="IPR015943">
    <property type="entry name" value="WD40/YVTN_repeat-like_dom_sf"/>
</dbReference>
<dbReference type="InterPro" id="IPR026444">
    <property type="entry name" value="Secre_tail"/>
</dbReference>
<evidence type="ECO:0000313" key="3">
    <source>
        <dbReference type="Proteomes" id="UP000308181"/>
    </source>
</evidence>
<reference evidence="2 3" key="1">
    <citation type="submission" date="2019-04" db="EMBL/GenBank/DDBJ databases">
        <title>Pedobacter sp. AR-3-17 sp. nov., isolated from Arctic soil.</title>
        <authorList>
            <person name="Dahal R.H."/>
            <person name="Kim D.-U."/>
        </authorList>
    </citation>
    <scope>NUCLEOTIDE SEQUENCE [LARGE SCALE GENOMIC DNA]</scope>
    <source>
        <strain evidence="2 3">AR-3-17</strain>
    </source>
</reference>
<comment type="caution">
    <text evidence="2">The sequence shown here is derived from an EMBL/GenBank/DDBJ whole genome shotgun (WGS) entry which is preliminary data.</text>
</comment>
<proteinExistence type="predicted"/>
<dbReference type="Gene3D" id="2.130.10.10">
    <property type="entry name" value="YVTN repeat-like/Quinoprotein amine dehydrogenase"/>
    <property type="match status" value="3"/>
</dbReference>
<keyword evidence="3" id="KW-1185">Reference proteome</keyword>
<gene>
    <name evidence="2" type="ORF">FA046_05205</name>
</gene>
<dbReference type="InterPro" id="IPR048954">
    <property type="entry name" value="PorZ_N"/>
</dbReference>
<dbReference type="Pfam" id="PF21544">
    <property type="entry name" value="PorZ_N_b_propeller"/>
    <property type="match status" value="1"/>
</dbReference>
<organism evidence="2 3">
    <name type="scientific">Pedobacter cryophilus</name>
    <dbReference type="NCBI Taxonomy" id="2571271"/>
    <lineage>
        <taxon>Bacteria</taxon>
        <taxon>Pseudomonadati</taxon>
        <taxon>Bacteroidota</taxon>
        <taxon>Sphingobacteriia</taxon>
        <taxon>Sphingobacteriales</taxon>
        <taxon>Sphingobacteriaceae</taxon>
        <taxon>Pedobacter</taxon>
    </lineage>
</organism>
<evidence type="ECO:0000259" key="1">
    <source>
        <dbReference type="Pfam" id="PF21544"/>
    </source>
</evidence>
<dbReference type="OrthoDB" id="9807410at2"/>
<protein>
    <submittedName>
        <fullName evidence="2">T9SS type A sorting domain-containing protein</fullName>
    </submittedName>
</protein>